<keyword evidence="7" id="KW-1133">Transmembrane helix</keyword>
<evidence type="ECO:0000256" key="3">
    <source>
        <dbReference type="ARBA" id="ARBA00022679"/>
    </source>
</evidence>
<dbReference type="FunFam" id="3.30.2410.10:FF:000011">
    <property type="entry name" value="Putative Ubiquitin-protein ligase E3C"/>
    <property type="match status" value="1"/>
</dbReference>
<evidence type="ECO:0000256" key="1">
    <source>
        <dbReference type="ARBA" id="ARBA00000885"/>
    </source>
</evidence>
<feature type="transmembrane region" description="Helical" evidence="7">
    <location>
        <begin position="261"/>
        <end position="282"/>
    </location>
</feature>
<dbReference type="EMBL" id="JALLPJ020000759">
    <property type="protein sequence ID" value="KAL3783604.1"/>
    <property type="molecule type" value="Genomic_DNA"/>
</dbReference>
<evidence type="ECO:0000256" key="4">
    <source>
        <dbReference type="ARBA" id="ARBA00022786"/>
    </source>
</evidence>
<keyword evidence="10" id="KW-1185">Reference proteome</keyword>
<keyword evidence="4 5" id="KW-0833">Ubl conjugation pathway</keyword>
<evidence type="ECO:0000259" key="8">
    <source>
        <dbReference type="PROSITE" id="PS50237"/>
    </source>
</evidence>
<dbReference type="Gene3D" id="3.90.1750.10">
    <property type="entry name" value="Hect, E3 ligase catalytic domains"/>
    <property type="match status" value="1"/>
</dbReference>
<dbReference type="PANTHER" id="PTHR45700">
    <property type="entry name" value="UBIQUITIN-PROTEIN LIGASE E3C"/>
    <property type="match status" value="1"/>
</dbReference>
<dbReference type="InterPro" id="IPR000569">
    <property type="entry name" value="HECT_dom"/>
</dbReference>
<dbReference type="PROSITE" id="PS50237">
    <property type="entry name" value="HECT"/>
    <property type="match status" value="1"/>
</dbReference>
<gene>
    <name evidence="9" type="ORF">ACHAWO_004432</name>
</gene>
<organism evidence="9 10">
    <name type="scientific">Cyclotella atomus</name>
    <dbReference type="NCBI Taxonomy" id="382360"/>
    <lineage>
        <taxon>Eukaryota</taxon>
        <taxon>Sar</taxon>
        <taxon>Stramenopiles</taxon>
        <taxon>Ochrophyta</taxon>
        <taxon>Bacillariophyta</taxon>
        <taxon>Coscinodiscophyceae</taxon>
        <taxon>Thalassiosirophycidae</taxon>
        <taxon>Stephanodiscales</taxon>
        <taxon>Stephanodiscaceae</taxon>
        <taxon>Cyclotella</taxon>
    </lineage>
</organism>
<dbReference type="GO" id="GO:0061630">
    <property type="term" value="F:ubiquitin protein ligase activity"/>
    <property type="evidence" value="ECO:0007669"/>
    <property type="project" value="UniProtKB-EC"/>
</dbReference>
<dbReference type="AlphaFoldDB" id="A0ABD3P750"/>
<feature type="region of interest" description="Disordered" evidence="6">
    <location>
        <begin position="1"/>
        <end position="32"/>
    </location>
</feature>
<dbReference type="EC" id="2.3.2.26" evidence="2"/>
<dbReference type="FunFam" id="3.30.2160.10:FF:000002">
    <property type="entry name" value="Putative Ubiquitin-protein ligase E3C"/>
    <property type="match status" value="1"/>
</dbReference>
<feature type="region of interest" description="Disordered" evidence="6">
    <location>
        <begin position="455"/>
        <end position="485"/>
    </location>
</feature>
<evidence type="ECO:0000256" key="6">
    <source>
        <dbReference type="SAM" id="MobiDB-lite"/>
    </source>
</evidence>
<comment type="caution">
    <text evidence="9">The sequence shown here is derived from an EMBL/GenBank/DDBJ whole genome shotgun (WGS) entry which is preliminary data.</text>
</comment>
<feature type="active site" description="Glycyl thioester intermediate" evidence="5">
    <location>
        <position position="1243"/>
    </location>
</feature>
<keyword evidence="7" id="KW-0472">Membrane</keyword>
<sequence length="1275" mass="142835">MFDGSHRTNRREINLAGRASRSNRTSTLKEARSQRLARAEAKAKSTAVTLLQRRWRGVRRGSGDGIGRKGIAALFRGEFDRLVGADLQNETDAVKKIEISRMTALLAFRMSHALIQFYNETDGETIFQDLLSLESLLRPFYKESSFVLVTPVQAKRLIITILVLLRRSYRYDVTKNEQDEHRLIQLLDYLMQFVQGANNGWSIHLFLCLRDSYLCKSSLCREDSMDVDESEEEVQKILLKWCSFTVVSLQKDQRGIYQHGLALLGSIVFVAGLTSSALPSWMEMELTNMITLLEQSMCNQSDLGGKGASSSEWRSILVHFLSRGMNDISKSTFQPTNNIKTGRVISETTSTLSVSSPLSPDLLLSALSDTITSREHIILDQVLSFADVYKSSLQNQQVFTYSVPSMFQYALQQQQELAILASFAARGDDIMSWLTNSAESTLELAVSAIATTGAAYEDSDSDSDSEQFQQPNQLHQQIQNTARQSRADLQTMPKLDNLYQTSLLQSKKRFIDKLQTDVTSRGEETKRFVLAAKIGGGSLVQQIGDAIFSSSPKKERLNGLLSLCTIESMQNQACKSYVSCLATIMTACSGLKAGRNASSPLLAKLAFHESLLHGIWGIAEESASIITISLVTSSSLSSADANYMSAAYETLSAFCDMFAHWNLATDDDLFLQKYHNTDLTEKSLAKELVITLKNILNELYWVRPVLAADISGRQTSFNDRDAEFRFQRARLMLSGTKLWNCMYERWCRLRNVKFCDEDAWWFPQLASRGAHDNNPIIHSQVTSVGQDDDLMEESSIEGDEAAATNIIGNNDAGMDALATSFRDPKVARILTFIPQAMPFYRRVDLFQNLLESDKAKTQDESAAFRQMMMNWDSEGDSYSGREKVTIHRDSLYSDSMSSLMPLGKKLRKKLQVTFVNQHGIEEAGIDGGGVQKEFFDDLIKDAFLPSASQHDNSSQGGGNSSAPAHPDFFVETSIETLQVNTALSSDEYLRHYEFLGRVLGKTMYESILVDPQFSLPFLNKVLGKQNTLDDLKNLDPEYYKHLKSLRYMSAKDIASLGLTFEINVSAADRLGHSTVELIPGGREAAVTKENVIQYIHLVSHQRMNVAGARQTAAFLHGFREIIPAPWVRLFSAYEFQKLISGDDTVKGIDVAGMMRVMRYSGGYHPSQPIIGWLWEVVDEMNAEQQRKFLRFMTSCSRQPLLGFNSLVPAPCIQQTRLREDHSGNDISDELSVGNIRLPSSSTCMNLLKLPKYTSKQMLREKLLYAIEAAAGFELS</sequence>
<feature type="compositionally biased region" description="Basic and acidic residues" evidence="6">
    <location>
        <begin position="1"/>
        <end position="13"/>
    </location>
</feature>
<dbReference type="SUPFAM" id="SSF56204">
    <property type="entry name" value="Hect, E3 ligase catalytic domain"/>
    <property type="match status" value="1"/>
</dbReference>
<evidence type="ECO:0000256" key="5">
    <source>
        <dbReference type="PROSITE-ProRule" id="PRU00104"/>
    </source>
</evidence>
<dbReference type="Proteomes" id="UP001530400">
    <property type="component" value="Unassembled WGS sequence"/>
</dbReference>
<evidence type="ECO:0000313" key="9">
    <source>
        <dbReference type="EMBL" id="KAL3783604.1"/>
    </source>
</evidence>
<dbReference type="PANTHER" id="PTHR45700:SF2">
    <property type="entry name" value="UBIQUITIN-PROTEIN LIGASE E3C"/>
    <property type="match status" value="1"/>
</dbReference>
<feature type="domain" description="HECT" evidence="8">
    <location>
        <begin position="906"/>
        <end position="1275"/>
    </location>
</feature>
<keyword evidence="3" id="KW-0808">Transferase</keyword>
<accession>A0ABD3P750</accession>
<feature type="compositionally biased region" description="Low complexity" evidence="6">
    <location>
        <begin position="467"/>
        <end position="479"/>
    </location>
</feature>
<dbReference type="Gene3D" id="3.30.2410.10">
    <property type="entry name" value="Hect, E3 ligase catalytic domain"/>
    <property type="match status" value="1"/>
</dbReference>
<keyword evidence="7" id="KW-0812">Transmembrane</keyword>
<evidence type="ECO:0000256" key="2">
    <source>
        <dbReference type="ARBA" id="ARBA00012485"/>
    </source>
</evidence>
<dbReference type="InterPro" id="IPR035983">
    <property type="entry name" value="Hect_E3_ubiquitin_ligase"/>
</dbReference>
<dbReference type="Pfam" id="PF00632">
    <property type="entry name" value="HECT"/>
    <property type="match status" value="1"/>
</dbReference>
<protein>
    <recommendedName>
        <fullName evidence="2">HECT-type E3 ubiquitin transferase</fullName>
        <ecNumber evidence="2">2.3.2.26</ecNumber>
    </recommendedName>
</protein>
<evidence type="ECO:0000313" key="10">
    <source>
        <dbReference type="Proteomes" id="UP001530400"/>
    </source>
</evidence>
<reference evidence="9 10" key="1">
    <citation type="submission" date="2024-10" db="EMBL/GenBank/DDBJ databases">
        <title>Updated reference genomes for cyclostephanoid diatoms.</title>
        <authorList>
            <person name="Roberts W.R."/>
            <person name="Alverson A.J."/>
        </authorList>
    </citation>
    <scope>NUCLEOTIDE SEQUENCE [LARGE SCALE GENOMIC DNA]</scope>
    <source>
        <strain evidence="9 10">AJA010-31</strain>
    </source>
</reference>
<evidence type="ECO:0000256" key="7">
    <source>
        <dbReference type="SAM" id="Phobius"/>
    </source>
</evidence>
<dbReference type="SMART" id="SM00119">
    <property type="entry name" value="HECTc"/>
    <property type="match status" value="1"/>
</dbReference>
<dbReference type="CDD" id="cd00078">
    <property type="entry name" value="HECTc"/>
    <property type="match status" value="1"/>
</dbReference>
<name>A0ABD3P750_9STRA</name>
<dbReference type="Gene3D" id="3.30.2160.10">
    <property type="entry name" value="Hect, E3 ligase catalytic domain"/>
    <property type="match status" value="1"/>
</dbReference>
<dbReference type="InterPro" id="IPR044611">
    <property type="entry name" value="E3A/B/C-like"/>
</dbReference>
<proteinExistence type="predicted"/>
<comment type="catalytic activity">
    <reaction evidence="1">
        <text>S-ubiquitinyl-[E2 ubiquitin-conjugating enzyme]-L-cysteine + [acceptor protein]-L-lysine = [E2 ubiquitin-conjugating enzyme]-L-cysteine + N(6)-ubiquitinyl-[acceptor protein]-L-lysine.</text>
        <dbReference type="EC" id="2.3.2.26"/>
    </reaction>
</comment>